<sequence>MTTFDEREKGFENKYALDQEQEFKAVARRNKLLGLWAAEKMGLSAESAETYAAAVVRADFEQPGDDDVVRKVAGDLKGSGLTVSEGELRSKMDELMSHAREQIRAAKAFSGKDKGRTRGKVRPLEFEAPGGIRATRSFFALSKLSARIQ</sequence>
<dbReference type="Gene3D" id="1.10.790.20">
    <property type="entry name" value="Domain of unknown function DUF1476"/>
    <property type="match status" value="1"/>
</dbReference>
<keyword evidence="2" id="KW-1185">Reference proteome</keyword>
<gene>
    <name evidence="1" type="ORF">MBEBAB_0496</name>
</gene>
<dbReference type="EMBL" id="BATC01000005">
    <property type="protein sequence ID" value="GAD58246.1"/>
    <property type="molecule type" value="Genomic_DNA"/>
</dbReference>
<name>A0A8E0NAE5_9CAUL</name>
<dbReference type="Proteomes" id="UP000016569">
    <property type="component" value="Unassembled WGS sequence"/>
</dbReference>
<accession>A0A8E0NAE5</accession>
<evidence type="ECO:0008006" key="3">
    <source>
        <dbReference type="Google" id="ProtNLM"/>
    </source>
</evidence>
<comment type="caution">
    <text evidence="1">The sequence shown here is derived from an EMBL/GenBank/DDBJ whole genome shotgun (WGS) entry which is preliminary data.</text>
</comment>
<dbReference type="AlphaFoldDB" id="A0A8E0NAE5"/>
<organism evidence="1 2">
    <name type="scientific">Brevundimonas abyssalis TAR-001</name>
    <dbReference type="NCBI Taxonomy" id="1391729"/>
    <lineage>
        <taxon>Bacteria</taxon>
        <taxon>Pseudomonadati</taxon>
        <taxon>Pseudomonadota</taxon>
        <taxon>Alphaproteobacteria</taxon>
        <taxon>Caulobacterales</taxon>
        <taxon>Caulobacteraceae</taxon>
        <taxon>Brevundimonas</taxon>
    </lineage>
</organism>
<dbReference type="Pfam" id="PF07345">
    <property type="entry name" value="ATPaseInh_sub_z"/>
    <property type="match status" value="1"/>
</dbReference>
<reference evidence="2" key="1">
    <citation type="journal article" date="2013" name="Genome Announc.">
        <title>Draft Genome Sequence of the Dimorphic Prosthecate Bacterium Brevundimonas abyssalis TAR-001T.</title>
        <authorList>
            <person name="Tsubouchi T."/>
            <person name="Nishi S."/>
            <person name="Usui K."/>
            <person name="Shimane Y."/>
            <person name="Takaki Y."/>
            <person name="Maruyama T."/>
            <person name="Hatada Y."/>
        </authorList>
    </citation>
    <scope>NUCLEOTIDE SEQUENCE [LARGE SCALE GENOMIC DNA]</scope>
    <source>
        <strain evidence="2">TAR-001</strain>
    </source>
</reference>
<protein>
    <recommendedName>
        <fullName evidence="3">DUF1476 domain-containing protein</fullName>
    </recommendedName>
</protein>
<evidence type="ECO:0000313" key="2">
    <source>
        <dbReference type="Proteomes" id="UP000016569"/>
    </source>
</evidence>
<proteinExistence type="predicted"/>
<dbReference type="InterPro" id="IPR038293">
    <property type="entry name" value="ATPase_inh_sub_z_sf"/>
</dbReference>
<evidence type="ECO:0000313" key="1">
    <source>
        <dbReference type="EMBL" id="GAD58246.1"/>
    </source>
</evidence>
<dbReference type="InterPro" id="IPR009945">
    <property type="entry name" value="ATPase_inh_sub_z"/>
</dbReference>